<feature type="transmembrane region" description="Helical" evidence="8">
    <location>
        <begin position="289"/>
        <end position="308"/>
    </location>
</feature>
<keyword evidence="10" id="KW-1185">Reference proteome</keyword>
<dbReference type="InterPro" id="IPR004776">
    <property type="entry name" value="Mem_transp_PIN-like"/>
</dbReference>
<feature type="transmembrane region" description="Helical" evidence="8">
    <location>
        <begin position="260"/>
        <end position="277"/>
    </location>
</feature>
<dbReference type="RefSeq" id="WP_089074662.1">
    <property type="nucleotide sequence ID" value="NZ_CBCSAM010000003.1"/>
</dbReference>
<evidence type="ECO:0000256" key="5">
    <source>
        <dbReference type="ARBA" id="ARBA00022692"/>
    </source>
</evidence>
<feature type="transmembrane region" description="Helical" evidence="8">
    <location>
        <begin position="6"/>
        <end position="24"/>
    </location>
</feature>
<feature type="transmembrane region" description="Helical" evidence="8">
    <location>
        <begin position="237"/>
        <end position="254"/>
    </location>
</feature>
<dbReference type="GO" id="GO:0005886">
    <property type="term" value="C:plasma membrane"/>
    <property type="evidence" value="ECO:0007669"/>
    <property type="project" value="UniProtKB-SubCell"/>
</dbReference>
<evidence type="ECO:0000256" key="6">
    <source>
        <dbReference type="ARBA" id="ARBA00022989"/>
    </source>
</evidence>
<dbReference type="PANTHER" id="PTHR36838:SF1">
    <property type="entry name" value="SLR1864 PROTEIN"/>
    <property type="match status" value="1"/>
</dbReference>
<feature type="transmembrane region" description="Helical" evidence="8">
    <location>
        <begin position="206"/>
        <end position="225"/>
    </location>
</feature>
<accession>A0A220VH93</accession>
<evidence type="ECO:0000313" key="9">
    <source>
        <dbReference type="EMBL" id="ASK79754.1"/>
    </source>
</evidence>
<evidence type="ECO:0000313" key="10">
    <source>
        <dbReference type="Proteomes" id="UP000242175"/>
    </source>
</evidence>
<dbReference type="InterPro" id="IPR038770">
    <property type="entry name" value="Na+/solute_symporter_sf"/>
</dbReference>
<feature type="transmembrane region" description="Helical" evidence="8">
    <location>
        <begin position="36"/>
        <end position="54"/>
    </location>
</feature>
<comment type="similarity">
    <text evidence="2">Belongs to the auxin efflux carrier (TC 2.A.69) family.</text>
</comment>
<name>A0A220VH93_9GAMM</name>
<dbReference type="PANTHER" id="PTHR36838">
    <property type="entry name" value="AUXIN EFFLUX CARRIER FAMILY PROTEIN"/>
    <property type="match status" value="1"/>
</dbReference>
<evidence type="ECO:0000256" key="3">
    <source>
        <dbReference type="ARBA" id="ARBA00022448"/>
    </source>
</evidence>
<dbReference type="KEGG" id="pmai:CF386_11980"/>
<protein>
    <recommendedName>
        <fullName evidence="11">Transporter</fullName>
    </recommendedName>
</protein>
<dbReference type="GO" id="GO:0055085">
    <property type="term" value="P:transmembrane transport"/>
    <property type="evidence" value="ECO:0007669"/>
    <property type="project" value="InterPro"/>
</dbReference>
<evidence type="ECO:0000256" key="1">
    <source>
        <dbReference type="ARBA" id="ARBA00004651"/>
    </source>
</evidence>
<keyword evidence="4" id="KW-1003">Cell membrane</keyword>
<dbReference type="AlphaFoldDB" id="A0A220VH93"/>
<keyword evidence="6 8" id="KW-1133">Transmembrane helix</keyword>
<feature type="transmembrane region" description="Helical" evidence="8">
    <location>
        <begin position="168"/>
        <end position="186"/>
    </location>
</feature>
<dbReference type="Pfam" id="PF03547">
    <property type="entry name" value="Mem_trans"/>
    <property type="match status" value="1"/>
</dbReference>
<keyword evidence="3" id="KW-0813">Transport</keyword>
<evidence type="ECO:0000256" key="4">
    <source>
        <dbReference type="ARBA" id="ARBA00022475"/>
    </source>
</evidence>
<proteinExistence type="inferred from homology"/>
<gene>
    <name evidence="9" type="ORF">CF386_11980</name>
</gene>
<dbReference type="Proteomes" id="UP000242175">
    <property type="component" value="Chromosome small"/>
</dbReference>
<dbReference type="OrthoDB" id="109606at2"/>
<feature type="transmembrane region" description="Helical" evidence="8">
    <location>
        <begin position="125"/>
        <end position="147"/>
    </location>
</feature>
<organism evidence="9 10">
    <name type="scientific">Paraphotobacterium marinum</name>
    <dbReference type="NCBI Taxonomy" id="1755811"/>
    <lineage>
        <taxon>Bacteria</taxon>
        <taxon>Pseudomonadati</taxon>
        <taxon>Pseudomonadota</taxon>
        <taxon>Gammaproteobacteria</taxon>
        <taxon>Vibrionales</taxon>
        <taxon>Vibrionaceae</taxon>
        <taxon>Paraphotobacterium</taxon>
    </lineage>
</organism>
<sequence length="310" mass="34288">MFSTILNALIPVAFVIFLGWFAGYRKIIDNKHSESFATYVMNFSFPCLLFSITATSKLDEIFDSNIILAFTISLMGMYFICLFIYKYLLKKNKKESAQGAFVCSFPDMAFMGIPIFTEILGSKALLSIVIGNMITSILMIPLTIILLESTSNKKLNISQVFLQEFISVVKKPLFFAPILGIIYAYSGLSLPSVFNESLTLIGKSTSGVSLFALGLIMSSFVIKFNKNVLLNISLKNFFHPALMMALVFVFGIKGLIAKELVLLCAMPTATMTTMFALKYNTLIEDSTSSAILGTLISIISLSLFMVLVHI</sequence>
<evidence type="ECO:0008006" key="11">
    <source>
        <dbReference type="Google" id="ProtNLM"/>
    </source>
</evidence>
<keyword evidence="7 8" id="KW-0472">Membrane</keyword>
<reference evidence="9 10" key="1">
    <citation type="journal article" date="2016" name="Int. J. Syst. Evol. Microbiol.">
        <title>Paraphotobacterium marinum gen. nov., sp. nov., a member of the family Vibrionaceae, isolated from surface seawater.</title>
        <authorList>
            <person name="Huang Z."/>
            <person name="Dong C."/>
            <person name="Shao Z."/>
        </authorList>
    </citation>
    <scope>NUCLEOTIDE SEQUENCE [LARGE SCALE GENOMIC DNA]</scope>
    <source>
        <strain evidence="9 10">NSCS20N07D</strain>
    </source>
</reference>
<dbReference type="Gene3D" id="1.20.1530.20">
    <property type="match status" value="1"/>
</dbReference>
<dbReference type="EMBL" id="CP022356">
    <property type="protein sequence ID" value="ASK79754.1"/>
    <property type="molecule type" value="Genomic_DNA"/>
</dbReference>
<evidence type="ECO:0000256" key="8">
    <source>
        <dbReference type="SAM" id="Phobius"/>
    </source>
</evidence>
<comment type="subcellular location">
    <subcellularLocation>
        <location evidence="1">Cell membrane</location>
        <topology evidence="1">Multi-pass membrane protein</topology>
    </subcellularLocation>
</comment>
<evidence type="ECO:0000256" key="7">
    <source>
        <dbReference type="ARBA" id="ARBA00023136"/>
    </source>
</evidence>
<keyword evidence="5 8" id="KW-0812">Transmembrane</keyword>
<feature type="transmembrane region" description="Helical" evidence="8">
    <location>
        <begin position="66"/>
        <end position="88"/>
    </location>
</feature>
<evidence type="ECO:0000256" key="2">
    <source>
        <dbReference type="ARBA" id="ARBA00010145"/>
    </source>
</evidence>